<accession>A0A8J5U002</accession>
<name>A0A8J5U002_FUSOX</name>
<organism evidence="1 2">
    <name type="scientific">Fusarium oxysporum f. sp. rapae</name>
    <dbReference type="NCBI Taxonomy" id="485398"/>
    <lineage>
        <taxon>Eukaryota</taxon>
        <taxon>Fungi</taxon>
        <taxon>Dikarya</taxon>
        <taxon>Ascomycota</taxon>
        <taxon>Pezizomycotina</taxon>
        <taxon>Sordariomycetes</taxon>
        <taxon>Hypocreomycetidae</taxon>
        <taxon>Hypocreales</taxon>
        <taxon>Nectriaceae</taxon>
        <taxon>Fusarium</taxon>
        <taxon>Fusarium oxysporum species complex</taxon>
    </lineage>
</organism>
<dbReference type="AlphaFoldDB" id="A0A8J5U002"/>
<evidence type="ECO:0000313" key="1">
    <source>
        <dbReference type="EMBL" id="KAG7417108.1"/>
    </source>
</evidence>
<comment type="caution">
    <text evidence="1">The sequence shown here is derived from an EMBL/GenBank/DDBJ whole genome shotgun (WGS) entry which is preliminary data.</text>
</comment>
<gene>
    <name evidence="1" type="ORF">Forpe1208_v004865</name>
</gene>
<dbReference type="EMBL" id="JAELUQ010000003">
    <property type="protein sequence ID" value="KAG7417108.1"/>
    <property type="molecule type" value="Genomic_DNA"/>
</dbReference>
<dbReference type="Proteomes" id="UP000694050">
    <property type="component" value="Unassembled WGS sequence"/>
</dbReference>
<reference evidence="1" key="1">
    <citation type="submission" date="2021-04" db="EMBL/GenBank/DDBJ databases">
        <title>First draft genome resource for Brassicaceae pathogens Fusarium oxysporum f. sp. raphani and Fusarium oxysporum f. sp. rapae.</title>
        <authorList>
            <person name="Asai S."/>
        </authorList>
    </citation>
    <scope>NUCLEOTIDE SEQUENCE</scope>
    <source>
        <strain evidence="1">Tf1208</strain>
    </source>
</reference>
<evidence type="ECO:0000313" key="2">
    <source>
        <dbReference type="Proteomes" id="UP000694050"/>
    </source>
</evidence>
<sequence length="152" mass="16901">MAEGSLPNVGDIGPLTTNGVTTQETIADHQEPPVSSDEPVDVQELETLGPHRARQYHDAITELNVRTFDWELQVNILDTRRPIQAEVLSMVETLWHDFGKEVADGARLSRLDSSEIDEMTKVRLISRRPTVFARLTGVIAADEEGEIDLVQA</sequence>
<protein>
    <submittedName>
        <fullName evidence="1">Uncharacterized protein</fullName>
    </submittedName>
</protein>
<proteinExistence type="predicted"/>